<comment type="caution">
    <text evidence="2">The sequence shown here is derived from an EMBL/GenBank/DDBJ whole genome shotgun (WGS) entry which is preliminary data.</text>
</comment>
<evidence type="ECO:0000256" key="1">
    <source>
        <dbReference type="SAM" id="Phobius"/>
    </source>
</evidence>
<organism evidence="2 3">
    <name type="scientific">Oceanospirillum linum</name>
    <dbReference type="NCBI Taxonomy" id="966"/>
    <lineage>
        <taxon>Bacteria</taxon>
        <taxon>Pseudomonadati</taxon>
        <taxon>Pseudomonadota</taxon>
        <taxon>Gammaproteobacteria</taxon>
        <taxon>Oceanospirillales</taxon>
        <taxon>Oceanospirillaceae</taxon>
        <taxon>Oceanospirillum</taxon>
    </lineage>
</organism>
<dbReference type="RefSeq" id="WP_077242931.1">
    <property type="nucleotide sequence ID" value="NZ_FXTS01000001.1"/>
</dbReference>
<proteinExistence type="predicted"/>
<keyword evidence="3" id="KW-1185">Reference proteome</keyword>
<keyword evidence="1" id="KW-0812">Transmembrane</keyword>
<keyword evidence="1" id="KW-1133">Transmembrane helix</keyword>
<feature type="transmembrane region" description="Helical" evidence="1">
    <location>
        <begin position="99"/>
        <end position="123"/>
    </location>
</feature>
<gene>
    <name evidence="2" type="ORF">BTA35_0203025</name>
</gene>
<feature type="transmembrane region" description="Helical" evidence="1">
    <location>
        <begin position="29"/>
        <end position="48"/>
    </location>
</feature>
<dbReference type="AlphaFoldDB" id="A0A1T1HF64"/>
<dbReference type="EMBL" id="MTSD02000001">
    <property type="protein sequence ID" value="OOV88494.1"/>
    <property type="molecule type" value="Genomic_DNA"/>
</dbReference>
<evidence type="ECO:0000313" key="3">
    <source>
        <dbReference type="Proteomes" id="UP000190064"/>
    </source>
</evidence>
<sequence length="129" mass="13809">MTASLNKSVSGSIAAFLTAYASLSLRHHAVVGCVFLIILAVVKALIRFSQPEGIWWQALSTVNLFVVISILMYGAIFFSQVMASIAGRVTEILFPGSKAMATGCVIGVILSGLMIMLLAPHVLDLIWRA</sequence>
<feature type="transmembrane region" description="Helical" evidence="1">
    <location>
        <begin position="54"/>
        <end position="78"/>
    </location>
</feature>
<name>A0A1T1HF64_OCELI</name>
<keyword evidence="1" id="KW-0472">Membrane</keyword>
<accession>A0A1T1HF64</accession>
<protein>
    <submittedName>
        <fullName evidence="2">Uncharacterized protein</fullName>
    </submittedName>
</protein>
<reference evidence="2" key="1">
    <citation type="submission" date="2017-02" db="EMBL/GenBank/DDBJ databases">
        <title>Draft Genome Sequence of the Salt Water Bacterium Oceanospirillum linum ATCC 11336.</title>
        <authorList>
            <person name="Trachtenberg A.M."/>
            <person name="Carney J.G."/>
            <person name="Linnane J.D."/>
            <person name="Rheaume B.A."/>
            <person name="Pitts N.L."/>
            <person name="Mykles D.L."/>
            <person name="Maclea K.S."/>
        </authorList>
    </citation>
    <scope>NUCLEOTIDE SEQUENCE [LARGE SCALE GENOMIC DNA]</scope>
    <source>
        <strain evidence="2">ATCC 11336</strain>
    </source>
</reference>
<dbReference type="Proteomes" id="UP000190064">
    <property type="component" value="Unassembled WGS sequence"/>
</dbReference>
<evidence type="ECO:0000313" key="2">
    <source>
        <dbReference type="EMBL" id="OOV88494.1"/>
    </source>
</evidence>